<dbReference type="Pfam" id="PF22175">
    <property type="entry name" value="Ogg-HhH"/>
    <property type="match status" value="1"/>
</dbReference>
<evidence type="ECO:0000256" key="1">
    <source>
        <dbReference type="ARBA" id="ARBA00022763"/>
    </source>
</evidence>
<gene>
    <name evidence="5" type="ORF">BG60_35830</name>
</gene>
<evidence type="ECO:0000256" key="4">
    <source>
        <dbReference type="ARBA" id="ARBA00023295"/>
    </source>
</evidence>
<dbReference type="AlphaFoldDB" id="A0A656QA62"/>
<organism evidence="5 6">
    <name type="scientific">Caballeronia zhejiangensis</name>
    <dbReference type="NCBI Taxonomy" id="871203"/>
    <lineage>
        <taxon>Bacteria</taxon>
        <taxon>Pseudomonadati</taxon>
        <taxon>Pseudomonadota</taxon>
        <taxon>Betaproteobacteria</taxon>
        <taxon>Burkholderiales</taxon>
        <taxon>Burkholderiaceae</taxon>
        <taxon>Caballeronia</taxon>
    </lineage>
</organism>
<sequence length="220" mass="24626">MPKIGAWQDMTSDALWARLVSQVCVMGSARGMESLQENPKSLAAFQADTSLRAVERHKYEVNSLEYVLRGYGATRFPAKAASTLLALRSNKQVVRGRRVVLLDGIDAFYGAQDIRNELMRRCTLFGMKSASDFMIECGLADDVVALDTRLVSVFSKHFGYNLKASQLQSNPQAYRSVEEALERFCKQESVTLAELDRLLFKFSSISVIAHLLTSTRSTKR</sequence>
<evidence type="ECO:0000256" key="2">
    <source>
        <dbReference type="ARBA" id="ARBA00022801"/>
    </source>
</evidence>
<dbReference type="Proteomes" id="UP000027451">
    <property type="component" value="Unassembled WGS sequence"/>
</dbReference>
<keyword evidence="1" id="KW-0227">DNA damage</keyword>
<dbReference type="InterPro" id="IPR012092">
    <property type="entry name" value="DNA_glyclase/AP_lyase_Ogg"/>
</dbReference>
<protein>
    <submittedName>
        <fullName evidence="5">Uncharacterized protein</fullName>
    </submittedName>
</protein>
<accession>A0A656QA62</accession>
<evidence type="ECO:0000313" key="5">
    <source>
        <dbReference type="EMBL" id="KDR24685.1"/>
    </source>
</evidence>
<keyword evidence="4" id="KW-0326">Glycosidase</keyword>
<keyword evidence="3" id="KW-0234">DNA repair</keyword>
<dbReference type="EMBL" id="JFHD01000075">
    <property type="protein sequence ID" value="KDR24685.1"/>
    <property type="molecule type" value="Genomic_DNA"/>
</dbReference>
<dbReference type="GO" id="GO:0006281">
    <property type="term" value="P:DNA repair"/>
    <property type="evidence" value="ECO:0007669"/>
    <property type="project" value="UniProtKB-KW"/>
</dbReference>
<dbReference type="InterPro" id="IPR023170">
    <property type="entry name" value="HhH_base_excis_C"/>
</dbReference>
<name>A0A656QA62_9BURK</name>
<proteinExistence type="predicted"/>
<evidence type="ECO:0000313" key="6">
    <source>
        <dbReference type="Proteomes" id="UP000027451"/>
    </source>
</evidence>
<dbReference type="GO" id="GO:0016799">
    <property type="term" value="F:hydrolase activity, hydrolyzing N-glycosyl compounds"/>
    <property type="evidence" value="ECO:0007669"/>
    <property type="project" value="InterPro"/>
</dbReference>
<dbReference type="GO" id="GO:0003906">
    <property type="term" value="F:DNA-(apurinic or apyrimidinic site) endonuclease activity"/>
    <property type="evidence" value="ECO:0007669"/>
    <property type="project" value="InterPro"/>
</dbReference>
<dbReference type="Gene3D" id="1.10.1670.10">
    <property type="entry name" value="Helix-hairpin-Helix base-excision DNA repair enzymes (C-terminal)"/>
    <property type="match status" value="1"/>
</dbReference>
<keyword evidence="6" id="KW-1185">Reference proteome</keyword>
<keyword evidence="2" id="KW-0378">Hydrolase</keyword>
<comment type="caution">
    <text evidence="5">The sequence shown here is derived from an EMBL/GenBank/DDBJ whole genome shotgun (WGS) entry which is preliminary data.</text>
</comment>
<evidence type="ECO:0000256" key="3">
    <source>
        <dbReference type="ARBA" id="ARBA00023204"/>
    </source>
</evidence>
<reference evidence="5 6" key="1">
    <citation type="submission" date="2014-03" db="EMBL/GenBank/DDBJ databases">
        <title>Draft Genome Sequences of Four Burkholderia Strains.</title>
        <authorList>
            <person name="Liu X.Y."/>
            <person name="Li C.X."/>
            <person name="Xu J.H."/>
        </authorList>
    </citation>
    <scope>NUCLEOTIDE SEQUENCE [LARGE SCALE GENOMIC DNA]</scope>
    <source>
        <strain evidence="5 6">OP-1</strain>
    </source>
</reference>